<sequence length="82" mass="9440">MGHISIMAALLKGRKRFINSSNILVWRCSRHGMPPTREKHSFLLMKRKRMARATMKTPTADRKPMASGGTGRRRERGHTMIH</sequence>
<reference evidence="2 3" key="1">
    <citation type="submission" date="2019-03" db="EMBL/GenBank/DDBJ databases">
        <title>First draft genome of Liparis tanakae, snailfish: a comprehensive survey of snailfish specific genes.</title>
        <authorList>
            <person name="Kim W."/>
            <person name="Song I."/>
            <person name="Jeong J.-H."/>
            <person name="Kim D."/>
            <person name="Kim S."/>
            <person name="Ryu S."/>
            <person name="Song J.Y."/>
            <person name="Lee S.K."/>
        </authorList>
    </citation>
    <scope>NUCLEOTIDE SEQUENCE [LARGE SCALE GENOMIC DNA]</scope>
    <source>
        <tissue evidence="2">Muscle</tissue>
    </source>
</reference>
<proteinExistence type="predicted"/>
<evidence type="ECO:0000313" key="2">
    <source>
        <dbReference type="EMBL" id="TNN59388.1"/>
    </source>
</evidence>
<dbReference type="Proteomes" id="UP000314294">
    <property type="component" value="Unassembled WGS sequence"/>
</dbReference>
<evidence type="ECO:0000256" key="1">
    <source>
        <dbReference type="SAM" id="MobiDB-lite"/>
    </source>
</evidence>
<dbReference type="AlphaFoldDB" id="A0A4Z2H0M6"/>
<protein>
    <submittedName>
        <fullName evidence="2">Uncharacterized protein</fullName>
    </submittedName>
</protein>
<feature type="compositionally biased region" description="Basic residues" evidence="1">
    <location>
        <begin position="71"/>
        <end position="82"/>
    </location>
</feature>
<feature type="region of interest" description="Disordered" evidence="1">
    <location>
        <begin position="51"/>
        <end position="82"/>
    </location>
</feature>
<dbReference type="EMBL" id="SRLO01000357">
    <property type="protein sequence ID" value="TNN59388.1"/>
    <property type="molecule type" value="Genomic_DNA"/>
</dbReference>
<keyword evidence="3" id="KW-1185">Reference proteome</keyword>
<evidence type="ECO:0000313" key="3">
    <source>
        <dbReference type="Proteomes" id="UP000314294"/>
    </source>
</evidence>
<accession>A0A4Z2H0M6</accession>
<name>A0A4Z2H0M6_9TELE</name>
<comment type="caution">
    <text evidence="2">The sequence shown here is derived from an EMBL/GenBank/DDBJ whole genome shotgun (WGS) entry which is preliminary data.</text>
</comment>
<gene>
    <name evidence="2" type="ORF">EYF80_030403</name>
</gene>
<organism evidence="2 3">
    <name type="scientific">Liparis tanakae</name>
    <name type="common">Tanaka's snailfish</name>
    <dbReference type="NCBI Taxonomy" id="230148"/>
    <lineage>
        <taxon>Eukaryota</taxon>
        <taxon>Metazoa</taxon>
        <taxon>Chordata</taxon>
        <taxon>Craniata</taxon>
        <taxon>Vertebrata</taxon>
        <taxon>Euteleostomi</taxon>
        <taxon>Actinopterygii</taxon>
        <taxon>Neopterygii</taxon>
        <taxon>Teleostei</taxon>
        <taxon>Neoteleostei</taxon>
        <taxon>Acanthomorphata</taxon>
        <taxon>Eupercaria</taxon>
        <taxon>Perciformes</taxon>
        <taxon>Cottioidei</taxon>
        <taxon>Cottales</taxon>
        <taxon>Liparidae</taxon>
        <taxon>Liparis</taxon>
    </lineage>
</organism>